<evidence type="ECO:0000313" key="7">
    <source>
        <dbReference type="Proteomes" id="UP000375690"/>
    </source>
</evidence>
<accession>A0A139KT11</accession>
<evidence type="ECO:0000313" key="2">
    <source>
        <dbReference type="EMBL" id="KAA4664461.1"/>
    </source>
</evidence>
<reference evidence="7 8" key="2">
    <citation type="journal article" date="2019" name="Nat. Med.">
        <title>A library of human gut bacterial isolates paired with longitudinal multiomics data enables mechanistic microbiome research.</title>
        <authorList>
            <person name="Poyet M."/>
            <person name="Groussin M."/>
            <person name="Gibbons S.M."/>
            <person name="Avila-Pacheco J."/>
            <person name="Jiang X."/>
            <person name="Kearney S.M."/>
            <person name="Perrotta A.R."/>
            <person name="Berdy B."/>
            <person name="Zhao S."/>
            <person name="Lieberman T.D."/>
            <person name="Swanson P.K."/>
            <person name="Smith M."/>
            <person name="Roesemann S."/>
            <person name="Alexander J.E."/>
            <person name="Rich S.A."/>
            <person name="Livny J."/>
            <person name="Vlamakis H."/>
            <person name="Clish C."/>
            <person name="Bullock K."/>
            <person name="Deik A."/>
            <person name="Scott J."/>
            <person name="Pierce K.A."/>
            <person name="Xavier R.J."/>
            <person name="Alm E.J."/>
        </authorList>
    </citation>
    <scope>NUCLEOTIDE SEQUENCE [LARGE SCALE GENOMIC DNA]</scope>
    <source>
        <strain evidence="2 8">BIOML-A14</strain>
        <strain evidence="3 7">BIOML-A2</strain>
    </source>
</reference>
<dbReference type="Proteomes" id="UP000375690">
    <property type="component" value="Unassembled WGS sequence"/>
</dbReference>
<organism evidence="2 8">
    <name type="scientific">Bacteroides ovatus</name>
    <dbReference type="NCBI Taxonomy" id="28116"/>
    <lineage>
        <taxon>Bacteria</taxon>
        <taxon>Pseudomonadati</taxon>
        <taxon>Bacteroidota</taxon>
        <taxon>Bacteroidia</taxon>
        <taxon>Bacteroidales</taxon>
        <taxon>Bacteroidaceae</taxon>
        <taxon>Bacteroides</taxon>
    </lineage>
</organism>
<reference evidence="5 6" key="1">
    <citation type="submission" date="2018-08" db="EMBL/GenBank/DDBJ databases">
        <title>A genome reference for cultivated species of the human gut microbiota.</title>
        <authorList>
            <person name="Zou Y."/>
            <person name="Xue W."/>
            <person name="Luo G."/>
        </authorList>
    </citation>
    <scope>NUCLEOTIDE SEQUENCE [LARGE SCALE GENOMIC DNA]</scope>
    <source>
        <strain evidence="5 6">AF20-9LB</strain>
    </source>
</reference>
<evidence type="ECO:0000313" key="6">
    <source>
        <dbReference type="Proteomes" id="UP000266492"/>
    </source>
</evidence>
<dbReference type="EMBL" id="VWFC01000008">
    <property type="protein sequence ID" value="KAB1327593.1"/>
    <property type="molecule type" value="Genomic_DNA"/>
</dbReference>
<dbReference type="Proteomes" id="UP000435985">
    <property type="component" value="Unassembled WGS sequence"/>
</dbReference>
<reference evidence="4" key="3">
    <citation type="submission" date="2022-10" db="EMBL/GenBank/DDBJ databases">
        <title>Human gut microbiome strain richness.</title>
        <authorList>
            <person name="Chen-Liaw A."/>
        </authorList>
    </citation>
    <scope>NUCLEOTIDE SEQUENCE</scope>
    <source>
        <strain evidence="4">BSD2780120875st1_E1_BSD2780120875_150330</strain>
    </source>
</reference>
<dbReference type="EMBL" id="QRVZ01000002">
    <property type="protein sequence ID" value="RGS87494.1"/>
    <property type="molecule type" value="Genomic_DNA"/>
</dbReference>
<dbReference type="AlphaFoldDB" id="A0A139KT11"/>
<dbReference type="RefSeq" id="WP_004311090.1">
    <property type="nucleotide sequence ID" value="NZ_CAAKNR010000155.1"/>
</dbReference>
<dbReference type="Proteomes" id="UP000266492">
    <property type="component" value="Unassembled WGS sequence"/>
</dbReference>
<dbReference type="Proteomes" id="UP001219389">
    <property type="component" value="Unassembled WGS sequence"/>
</dbReference>
<evidence type="ECO:0000313" key="5">
    <source>
        <dbReference type="EMBL" id="RGS87494.1"/>
    </source>
</evidence>
<dbReference type="PROSITE" id="PS51257">
    <property type="entry name" value="PROKAR_LIPOPROTEIN"/>
    <property type="match status" value="1"/>
</dbReference>
<dbReference type="EMBL" id="JAQNZF010000023">
    <property type="protein sequence ID" value="MDC2743855.1"/>
    <property type="molecule type" value="Genomic_DNA"/>
</dbReference>
<protein>
    <submittedName>
        <fullName evidence="4">Pilus assembly protein N-terminal domain-containing protein</fullName>
    </submittedName>
</protein>
<dbReference type="EMBL" id="VWFO01000010">
    <property type="protein sequence ID" value="KAA4664461.1"/>
    <property type="molecule type" value="Genomic_DNA"/>
</dbReference>
<proteinExistence type="predicted"/>
<feature type="signal peptide" evidence="1">
    <location>
        <begin position="1"/>
        <end position="20"/>
    </location>
</feature>
<feature type="chain" id="PRO_5042681784" evidence="1">
    <location>
        <begin position="21"/>
        <end position="393"/>
    </location>
</feature>
<evidence type="ECO:0000313" key="8">
    <source>
        <dbReference type="Proteomes" id="UP000435985"/>
    </source>
</evidence>
<evidence type="ECO:0000256" key="1">
    <source>
        <dbReference type="SAM" id="SignalP"/>
    </source>
</evidence>
<gene>
    <name evidence="5" type="ORF">DWX70_03300</name>
    <name evidence="3" type="ORF">F3B53_08895</name>
    <name evidence="2" type="ORF">F3B98_10205</name>
    <name evidence="4" type="ORF">PO382_16665</name>
</gene>
<evidence type="ECO:0000313" key="3">
    <source>
        <dbReference type="EMBL" id="KAB1327593.1"/>
    </source>
</evidence>
<keyword evidence="1" id="KW-0732">Signal</keyword>
<comment type="caution">
    <text evidence="2">The sequence shown here is derived from an EMBL/GenBank/DDBJ whole genome shotgun (WGS) entry which is preliminary data.</text>
</comment>
<name>A0A139KT11_BACOV</name>
<sequence>MKKNRLYIAGFLLAAVNLFSGCSEDDPSYANLVADKQELTINLDEKAEGVIQIIQGNGNYKVTSSNEDVVTATIDNDQIQVTGLKAGDANVTITDWARMSTNVKVIVDQLVDLVLKVSSTVMYPNEDKTIEVYTGNGGYSITVDNPSIAKAAINDKGQIQIESLAPGTATFTVKDRRDKTTELIVKVKKRMVVDNSENIPYLVIGTPATIKILDGNGGYTCTAGGSATYLKCSMSEDGTEVIIEGLKRYRYNNKVTIADQDGEKIEVTITAIDDPYLENPSYRYMLAGSYSYQSLSTSKVGEIMHSADFNLSQLLVKSSTTSSASGYAVQFTGDLGVGSKTNATLYKVTRNAVDKNVGYPIEDCRIDKVEDGWYWVSFLEPGYTVRSYFITKE</sequence>
<evidence type="ECO:0000313" key="4">
    <source>
        <dbReference type="EMBL" id="MDC2743855.1"/>
    </source>
</evidence>